<dbReference type="SUPFAM" id="SSF52833">
    <property type="entry name" value="Thioredoxin-like"/>
    <property type="match status" value="1"/>
</dbReference>
<dbReference type="InterPro" id="IPR013740">
    <property type="entry name" value="Redoxin"/>
</dbReference>
<evidence type="ECO:0000313" key="7">
    <source>
        <dbReference type="Proteomes" id="UP001597062"/>
    </source>
</evidence>
<comment type="subcellular location">
    <subcellularLocation>
        <location evidence="1">Cell envelope</location>
    </subcellularLocation>
</comment>
<evidence type="ECO:0000256" key="1">
    <source>
        <dbReference type="ARBA" id="ARBA00004196"/>
    </source>
</evidence>
<dbReference type="Pfam" id="PF08534">
    <property type="entry name" value="Redoxin"/>
    <property type="match status" value="1"/>
</dbReference>
<evidence type="ECO:0000256" key="4">
    <source>
        <dbReference type="ARBA" id="ARBA00023284"/>
    </source>
</evidence>
<keyword evidence="2" id="KW-0201">Cytochrome c-type biogenesis</keyword>
<organism evidence="6 7">
    <name type="scientific">Tenacibaculum geojense</name>
    <dbReference type="NCBI Taxonomy" id="915352"/>
    <lineage>
        <taxon>Bacteria</taxon>
        <taxon>Pseudomonadati</taxon>
        <taxon>Bacteroidota</taxon>
        <taxon>Flavobacteriia</taxon>
        <taxon>Flavobacteriales</taxon>
        <taxon>Flavobacteriaceae</taxon>
        <taxon>Tenacibaculum</taxon>
    </lineage>
</organism>
<dbReference type="EMBL" id="JBHTJR010000045">
    <property type="protein sequence ID" value="MFD0993217.1"/>
    <property type="molecule type" value="Genomic_DNA"/>
</dbReference>
<sequence>MRKLLAIVTIFVLVGCINTKEEPVPFSSEALADTFIGEDEQPITLQEVLNKYKGKKVMLEVCASWCKDCILGLHYVNKLKEKYPDVAFVFLSLDRTLPRWKRGIERFDFNGDHYFLKSEWDGAFGEFINLDQIPRYMVINEVGNISLMRAHKPQDPKLEKALQ</sequence>
<dbReference type="InterPro" id="IPR036249">
    <property type="entry name" value="Thioredoxin-like_sf"/>
</dbReference>
<feature type="domain" description="Thioredoxin" evidence="5">
    <location>
        <begin position="20"/>
        <end position="163"/>
    </location>
</feature>
<dbReference type="PROSITE" id="PS51257">
    <property type="entry name" value="PROKAR_LIPOPROTEIN"/>
    <property type="match status" value="1"/>
</dbReference>
<dbReference type="InterPro" id="IPR050553">
    <property type="entry name" value="Thioredoxin_ResA/DsbE_sf"/>
</dbReference>
<comment type="caution">
    <text evidence="6">The sequence shown here is derived from an EMBL/GenBank/DDBJ whole genome shotgun (WGS) entry which is preliminary data.</text>
</comment>
<gene>
    <name evidence="6" type="ORF">ACFQ1U_08375</name>
</gene>
<dbReference type="Proteomes" id="UP001597062">
    <property type="component" value="Unassembled WGS sequence"/>
</dbReference>
<dbReference type="PANTHER" id="PTHR42852">
    <property type="entry name" value="THIOL:DISULFIDE INTERCHANGE PROTEIN DSBE"/>
    <property type="match status" value="1"/>
</dbReference>
<keyword evidence="4" id="KW-0676">Redox-active center</keyword>
<name>A0ABW3JRU3_9FLAO</name>
<dbReference type="InterPro" id="IPR013766">
    <property type="entry name" value="Thioredoxin_domain"/>
</dbReference>
<evidence type="ECO:0000256" key="3">
    <source>
        <dbReference type="ARBA" id="ARBA00023157"/>
    </source>
</evidence>
<reference evidence="7" key="1">
    <citation type="journal article" date="2019" name="Int. J. Syst. Evol. Microbiol.">
        <title>The Global Catalogue of Microorganisms (GCM) 10K type strain sequencing project: providing services to taxonomists for standard genome sequencing and annotation.</title>
        <authorList>
            <consortium name="The Broad Institute Genomics Platform"/>
            <consortium name="The Broad Institute Genome Sequencing Center for Infectious Disease"/>
            <person name="Wu L."/>
            <person name="Ma J."/>
        </authorList>
    </citation>
    <scope>NUCLEOTIDE SEQUENCE [LARGE SCALE GENOMIC DNA]</scope>
    <source>
        <strain evidence="7">CCUG 60527</strain>
    </source>
</reference>
<accession>A0ABW3JRU3</accession>
<evidence type="ECO:0000259" key="5">
    <source>
        <dbReference type="PROSITE" id="PS51352"/>
    </source>
</evidence>
<keyword evidence="3" id="KW-1015">Disulfide bond</keyword>
<dbReference type="Gene3D" id="3.40.30.10">
    <property type="entry name" value="Glutaredoxin"/>
    <property type="match status" value="1"/>
</dbReference>
<evidence type="ECO:0000313" key="6">
    <source>
        <dbReference type="EMBL" id="MFD0993217.1"/>
    </source>
</evidence>
<dbReference type="PANTHER" id="PTHR42852:SF6">
    <property type="entry name" value="THIOL:DISULFIDE INTERCHANGE PROTEIN DSBE"/>
    <property type="match status" value="1"/>
</dbReference>
<proteinExistence type="predicted"/>
<keyword evidence="7" id="KW-1185">Reference proteome</keyword>
<dbReference type="RefSeq" id="WP_386107246.1">
    <property type="nucleotide sequence ID" value="NZ_JBHTJR010000045.1"/>
</dbReference>
<dbReference type="PROSITE" id="PS51352">
    <property type="entry name" value="THIOREDOXIN_2"/>
    <property type="match status" value="1"/>
</dbReference>
<evidence type="ECO:0000256" key="2">
    <source>
        <dbReference type="ARBA" id="ARBA00022748"/>
    </source>
</evidence>
<protein>
    <submittedName>
        <fullName evidence="6">TlpA family protein disulfide reductase</fullName>
    </submittedName>
</protein>